<dbReference type="GO" id="GO:0019894">
    <property type="term" value="F:kinesin binding"/>
    <property type="evidence" value="ECO:0007669"/>
    <property type="project" value="TreeGrafter"/>
</dbReference>
<dbReference type="GO" id="GO:0005814">
    <property type="term" value="C:centriole"/>
    <property type="evidence" value="ECO:0007669"/>
    <property type="project" value="TreeGrafter"/>
</dbReference>
<dbReference type="PANTHER" id="PTHR44117">
    <property type="entry name" value="INTRAFLAGELLAR TRANSPORT PROTEIN 88 HOMOLOG"/>
    <property type="match status" value="1"/>
</dbReference>
<dbReference type="STRING" id="574566.I0Z682"/>
<dbReference type="GO" id="GO:0042073">
    <property type="term" value="P:intraciliary transport"/>
    <property type="evidence" value="ECO:0007669"/>
    <property type="project" value="TreeGrafter"/>
</dbReference>
<dbReference type="OrthoDB" id="421121at2759"/>
<dbReference type="KEGG" id="csl:COCSUDRAFT_61141"/>
<dbReference type="Gene3D" id="1.25.40.10">
    <property type="entry name" value="Tetratricopeptide repeat domain"/>
    <property type="match status" value="1"/>
</dbReference>
<evidence type="ECO:0000313" key="2">
    <source>
        <dbReference type="Proteomes" id="UP000007264"/>
    </source>
</evidence>
<dbReference type="SMART" id="SM00028">
    <property type="entry name" value="TPR"/>
    <property type="match status" value="5"/>
</dbReference>
<reference evidence="1 2" key="1">
    <citation type="journal article" date="2012" name="Genome Biol.">
        <title>The genome of the polar eukaryotic microalga coccomyxa subellipsoidea reveals traits of cold adaptation.</title>
        <authorList>
            <person name="Blanc G."/>
            <person name="Agarkova I."/>
            <person name="Grimwood J."/>
            <person name="Kuo A."/>
            <person name="Brueggeman A."/>
            <person name="Dunigan D."/>
            <person name="Gurnon J."/>
            <person name="Ladunga I."/>
            <person name="Lindquist E."/>
            <person name="Lucas S."/>
            <person name="Pangilinan J."/>
            <person name="Proschold T."/>
            <person name="Salamov A."/>
            <person name="Schmutz J."/>
            <person name="Weeks D."/>
            <person name="Yamada T."/>
            <person name="Claverie J.M."/>
            <person name="Grigoriev I."/>
            <person name="Van Etten J."/>
            <person name="Lomsadze A."/>
            <person name="Borodovsky M."/>
        </authorList>
    </citation>
    <scope>NUCLEOTIDE SEQUENCE [LARGE SCALE GENOMIC DNA]</scope>
    <source>
        <strain evidence="1 2">C-169</strain>
    </source>
</reference>
<dbReference type="InterPro" id="IPR019734">
    <property type="entry name" value="TPR_rpt"/>
</dbReference>
<dbReference type="GO" id="GO:1905515">
    <property type="term" value="P:non-motile cilium assembly"/>
    <property type="evidence" value="ECO:0007669"/>
    <property type="project" value="TreeGrafter"/>
</dbReference>
<name>I0Z682_COCSC</name>
<accession>I0Z682</accession>
<sequence>MIAFEGALDISPDHCAAYNLAVMAYALGEPENMKNAFLTLIQVHKAVELDSSAHLQEHEEILEGDDPFTQAGEQVLHAARLIAPAVIAVADPDIAKSGGATSADGWRWCAAALAAAGLRRLAGQLRMAVVAVRMHALEFESAEWALQEFEAEDMGGEVRAAVNLSSLRLLQDQPQEAEASAERALTADSRDTLALTCLGNARTAAGDLEGAKRLYVDALTLDNSSYCAQYNYGLVSKRLGYLEDALSVFRQLHDVTPGSADVMCQVADVLDQKQDYTEAILRLERLHALVPGDAGILAKLAGVHAKLGAVQEAARCLEEAHAAAPTNLAILGSLLDLLMEHKAFERALPVLETASWLQPQEVRWQLTHAWCLRQTRPAPVALAAYQRVHAAHPHNPERLGQSPGGLVNNQVRIQILGAAQQPQPASSRQLAAGRNHIQIRMPPRPLKPDLALQAAPVQSALQDLVSAPAP</sequence>
<dbReference type="AlphaFoldDB" id="I0Z682"/>
<dbReference type="EMBL" id="AGSI01000003">
    <property type="protein sequence ID" value="EIE26151.1"/>
    <property type="molecule type" value="Genomic_DNA"/>
</dbReference>
<dbReference type="RefSeq" id="XP_005650695.1">
    <property type="nucleotide sequence ID" value="XM_005650638.1"/>
</dbReference>
<dbReference type="SUPFAM" id="SSF48452">
    <property type="entry name" value="TPR-like"/>
    <property type="match status" value="1"/>
</dbReference>
<keyword evidence="2" id="KW-1185">Reference proteome</keyword>
<dbReference type="Proteomes" id="UP000007264">
    <property type="component" value="Unassembled WGS sequence"/>
</dbReference>
<dbReference type="eggNOG" id="KOG2003">
    <property type="taxonomic scope" value="Eukaryota"/>
</dbReference>
<dbReference type="GO" id="GO:0036064">
    <property type="term" value="C:ciliary basal body"/>
    <property type="evidence" value="ECO:0007669"/>
    <property type="project" value="TreeGrafter"/>
</dbReference>
<dbReference type="InterPro" id="IPR011990">
    <property type="entry name" value="TPR-like_helical_dom_sf"/>
</dbReference>
<evidence type="ECO:0000313" key="1">
    <source>
        <dbReference type="EMBL" id="EIE26151.1"/>
    </source>
</evidence>
<organism evidence="1 2">
    <name type="scientific">Coccomyxa subellipsoidea (strain C-169)</name>
    <name type="common">Green microalga</name>
    <dbReference type="NCBI Taxonomy" id="574566"/>
    <lineage>
        <taxon>Eukaryota</taxon>
        <taxon>Viridiplantae</taxon>
        <taxon>Chlorophyta</taxon>
        <taxon>core chlorophytes</taxon>
        <taxon>Trebouxiophyceae</taxon>
        <taxon>Trebouxiophyceae incertae sedis</taxon>
        <taxon>Coccomyxaceae</taxon>
        <taxon>Coccomyxa</taxon>
        <taxon>Coccomyxa subellipsoidea</taxon>
    </lineage>
</organism>
<dbReference type="PANTHER" id="PTHR44117:SF1">
    <property type="entry name" value="INTRAFLAGELLAR TRANSPORT PROTEIN 88 HOMOLOG"/>
    <property type="match status" value="1"/>
</dbReference>
<dbReference type="GO" id="GO:0097730">
    <property type="term" value="C:non-motile cilium"/>
    <property type="evidence" value="ECO:0007669"/>
    <property type="project" value="TreeGrafter"/>
</dbReference>
<dbReference type="GO" id="GO:0097546">
    <property type="term" value="C:ciliary base"/>
    <property type="evidence" value="ECO:0007669"/>
    <property type="project" value="TreeGrafter"/>
</dbReference>
<proteinExistence type="predicted"/>
<gene>
    <name evidence="1" type="ORF">COCSUDRAFT_61141</name>
</gene>
<protein>
    <submittedName>
        <fullName evidence="1">TPR-like protein</fullName>
    </submittedName>
</protein>
<comment type="caution">
    <text evidence="1">The sequence shown here is derived from an EMBL/GenBank/DDBJ whole genome shotgun (WGS) entry which is preliminary data.</text>
</comment>
<dbReference type="GeneID" id="17044155"/>